<organism evidence="1 2">
    <name type="scientific">Streptomyces violaceus</name>
    <name type="common">Streptomyces venezuelae</name>
    <dbReference type="NCBI Taxonomy" id="1936"/>
    <lineage>
        <taxon>Bacteria</taxon>
        <taxon>Bacillati</taxon>
        <taxon>Actinomycetota</taxon>
        <taxon>Actinomycetes</taxon>
        <taxon>Kitasatosporales</taxon>
        <taxon>Streptomycetaceae</taxon>
        <taxon>Streptomyces</taxon>
    </lineage>
</organism>
<evidence type="ECO:0000313" key="1">
    <source>
        <dbReference type="EMBL" id="WND22726.1"/>
    </source>
</evidence>
<keyword evidence="2" id="KW-1185">Reference proteome</keyword>
<dbReference type="EMBL" id="CP134213">
    <property type="protein sequence ID" value="WND22726.1"/>
    <property type="molecule type" value="Genomic_DNA"/>
</dbReference>
<gene>
    <name evidence="1" type="ORF">RI060_37615</name>
</gene>
<reference evidence="1 2" key="1">
    <citation type="submission" date="2023-09" db="EMBL/GenBank/DDBJ databases">
        <title>The genome sequence of Streptomyces anthocyanicus.</title>
        <authorList>
            <person name="Mo P."/>
        </authorList>
    </citation>
    <scope>NUCLEOTIDE SEQUENCE [LARGE SCALE GENOMIC DNA]</scope>
    <source>
        <strain evidence="1 2">JCM 4387</strain>
    </source>
</reference>
<proteinExistence type="predicted"/>
<sequence>MTDLTPCERGWVGVLDELRSCAALRVSRAEQGPVSQIFGDAPTEFANLEEFEDISLDASLQRCYFRFVSIAASWEVVESETSIAGEFDVAHLSDVLSGDAPELGWPNPTADERELLSQLRGFDGTTITGVGHLTALRIQPGVGNPELWFDAGPLGVHRLDIDYCTYLDVLRVTKGTFGWQYLFTEVSLAQEDYVGAAQRLSEMLDLFPRLFPAYDYSDLRARLEARL</sequence>
<accession>A0ABY9UIN3</accession>
<name>A0ABY9UIN3_STRVL</name>
<protein>
    <submittedName>
        <fullName evidence="1">Uncharacterized protein</fullName>
    </submittedName>
</protein>
<dbReference type="Proteomes" id="UP001249394">
    <property type="component" value="Chromosome"/>
</dbReference>
<evidence type="ECO:0000313" key="2">
    <source>
        <dbReference type="Proteomes" id="UP001249394"/>
    </source>
</evidence>